<organism evidence="5 6">
    <name type="scientific">Paralysiella testudinis</name>
    <dbReference type="NCBI Taxonomy" id="2809020"/>
    <lineage>
        <taxon>Bacteria</taxon>
        <taxon>Pseudomonadati</taxon>
        <taxon>Pseudomonadota</taxon>
        <taxon>Betaproteobacteria</taxon>
        <taxon>Neisseriales</taxon>
        <taxon>Neisseriaceae</taxon>
        <taxon>Paralysiella</taxon>
    </lineage>
</organism>
<feature type="domain" description="Toprim" evidence="3">
    <location>
        <begin position="214"/>
        <end position="330"/>
    </location>
</feature>
<evidence type="ECO:0000259" key="2">
    <source>
        <dbReference type="Pfam" id="PF08707"/>
    </source>
</evidence>
<protein>
    <submittedName>
        <fullName evidence="5">PriCT-2 domain-containing protein</fullName>
    </submittedName>
</protein>
<feature type="region of interest" description="Disordered" evidence="1">
    <location>
        <begin position="1330"/>
        <end position="1379"/>
    </location>
</feature>
<feature type="region of interest" description="Disordered" evidence="1">
    <location>
        <begin position="781"/>
        <end position="808"/>
    </location>
</feature>
<dbReference type="Gene3D" id="3.40.50.2020">
    <property type="match status" value="1"/>
</dbReference>
<feature type="compositionally biased region" description="Low complexity" evidence="1">
    <location>
        <begin position="880"/>
        <end position="899"/>
    </location>
</feature>
<evidence type="ECO:0000313" key="6">
    <source>
        <dbReference type="Proteomes" id="UP000653156"/>
    </source>
</evidence>
<dbReference type="RefSeq" id="WP_230340156.1">
    <property type="nucleotide sequence ID" value="NZ_CP069798.1"/>
</dbReference>
<feature type="compositionally biased region" description="Low complexity" evidence="1">
    <location>
        <begin position="1178"/>
        <end position="1187"/>
    </location>
</feature>
<gene>
    <name evidence="5" type="ORF">JQU52_05645</name>
</gene>
<evidence type="ECO:0000256" key="1">
    <source>
        <dbReference type="SAM" id="MobiDB-lite"/>
    </source>
</evidence>
<keyword evidence="6" id="KW-1185">Reference proteome</keyword>
<dbReference type="InterPro" id="IPR014819">
    <property type="entry name" value="PriCT_2"/>
</dbReference>
<dbReference type="GO" id="GO:0016817">
    <property type="term" value="F:hydrolase activity, acting on acid anhydrides"/>
    <property type="evidence" value="ECO:0007669"/>
    <property type="project" value="InterPro"/>
</dbReference>
<dbReference type="EMBL" id="CP069798">
    <property type="protein sequence ID" value="QRQ82863.1"/>
    <property type="molecule type" value="Genomic_DNA"/>
</dbReference>
<dbReference type="Pfam" id="PF08707">
    <property type="entry name" value="PriCT_2"/>
    <property type="match status" value="1"/>
</dbReference>
<sequence>MSDIDEIHSAINHVDPHEREMWLKIGAALKDELGEDGFAIWDRWSQQSENYQPRAARDVWKSLKPGFVRINSLFHEARQNGYAPSKPYVPPSTAEQARRAAEAAQRRMEEQRTTEAAQAKAKQTAQRLWGRNGAAHGNHPYLLAKGITAAEIISQIKQSHYQGQHNLLIPVLQNNEIVSMQFIGPDGGKRFLAGGALRGSHTFVGDPGQMADGVVLAEGFATAASIYQATGLPVVVTFNAGNLPVVAARLAQTLPADIAVTIAADNDVSGTGIQKAQEAAAFLGERARVVMPQFSTEQIERYQAEHGRVDADGKIRLPSDFNDLQQLAGAAAVQAQMAPEQTVAQQNEPQPSFAQQLAELRLPEDMVIHTETLSGGREIARVTLAGFDDEVMIDKLDTGTVQADGGYLAHFRGQQLMLSHLPNLMMEMTARLRSVQAWEAEPQQPEVEADAEAAWPKSERSAWGDFPPVLRNGDLGALKAEPEYQAAKSGDIVQAAILVERLVNDDTVRQVQNLLSGREPAIVPVYAVEAAGQNQIPLAMAHEFARRLDLPVDTAIQQANKVSRTGAGIDHRLALQPAFTGNVEPGREYLIMDDTLSVGSTIAALKGHIENRGGKVIGAAVMTAHEGALNIVIKPSMMDAIQQKHGDRMDHYWKEEFGYGIDKLTQGEAGHLRKAPDVEHIRDRIAAARNAAELGMAATELSLPKGEPVRANPSEINPQEAAHQAALVFPEPPVVPQPPTDSPQQAADKAALLHPEPANMSATEITDTGNSIEYDDTRRQDLPPFQAAPETASVPPVEPTAASATPTTQTAVRYHESLFRHFELDDADSRNAYATAVDAQMAADERGMERYIGQTLDGERVAFHKSAAGWETPVVEPVQAQAAAPADRTADTSTAADYAEQPDAPSPPYERTAAPVTDLKYKAPPDGIAHRYICANGRYLAAENGTTVMFTDSGKKISTAKTDAQTVKDMLEVAKAKGWDSIKLSGSKEFKSMMYVAAESQGIRTRGYTPTPADLALVEKLRTEQSLNSIEAAMPPPVHTTAPTAAPVQPTTAAAQAAKPTAEATITAQTDAPVAVAGERILAHGAAPYQNQPDKQMSYFVRLEANGRERTVWGAGLPDALRQSGADVGDRIELHNLGKQPVEIEVPAHNSDGKVVGHEQKSVTRNVWQMDVVTPQTAMRPQAAPAAEADKSREPSADTVAEQPDRAALSAADRMVAQSQLPDAGQVNVSVRADNDIDIPLQSIGDNSVPAGVAKSAGELKTAALDVSFQAAKDNYMAKAEKLSKTAKAKLAFYERNTLDVIRDVQGDTRTEALRNFYENTAQRMRGSKLDLPHPMQIPSPGQTQTTAHDAGRNSLVQPTAAQSQRGQQEQQDEPEVDR</sequence>
<dbReference type="InterPro" id="IPR006171">
    <property type="entry name" value="TOPRIM_dom"/>
</dbReference>
<dbReference type="CDD" id="cd06223">
    <property type="entry name" value="PRTases_typeI"/>
    <property type="match status" value="1"/>
</dbReference>
<accession>A0A892ZJQ8</accession>
<dbReference type="SUPFAM" id="SSF53271">
    <property type="entry name" value="PRTase-like"/>
    <property type="match status" value="1"/>
</dbReference>
<name>A0A892ZJQ8_9NEIS</name>
<feature type="domain" description="Primase C-terminal 2" evidence="2">
    <location>
        <begin position="7"/>
        <end position="77"/>
    </location>
</feature>
<proteinExistence type="predicted"/>
<reference evidence="5" key="1">
    <citation type="submission" date="2021-02" db="EMBL/GenBank/DDBJ databases">
        <title>Neisseriaceae sp. 26B isolated from the cloaca of a Common Toad-headed Turtle (Mesoclemmys nasuta).</title>
        <authorList>
            <person name="Spergser J."/>
            <person name="Busse H.-J."/>
        </authorList>
    </citation>
    <scope>NUCLEOTIDE SEQUENCE</scope>
    <source>
        <strain evidence="5">26B</strain>
    </source>
</reference>
<dbReference type="InterPro" id="IPR000836">
    <property type="entry name" value="PRTase_dom"/>
</dbReference>
<feature type="region of interest" description="Disordered" evidence="1">
    <location>
        <begin position="1178"/>
        <end position="1202"/>
    </location>
</feature>
<feature type="domain" description="Large polyvalent protein-associated" evidence="4">
    <location>
        <begin position="927"/>
        <end position="1020"/>
    </location>
</feature>
<dbReference type="Proteomes" id="UP000653156">
    <property type="component" value="Chromosome"/>
</dbReference>
<dbReference type="KEGG" id="ptes:JQU52_05645"/>
<evidence type="ECO:0000259" key="3">
    <source>
        <dbReference type="Pfam" id="PF13362"/>
    </source>
</evidence>
<dbReference type="Pfam" id="PF13362">
    <property type="entry name" value="Toprim_3"/>
    <property type="match status" value="1"/>
</dbReference>
<dbReference type="CDD" id="cd01029">
    <property type="entry name" value="TOPRIM_primases"/>
    <property type="match status" value="1"/>
</dbReference>
<evidence type="ECO:0000313" key="5">
    <source>
        <dbReference type="EMBL" id="QRQ82863.1"/>
    </source>
</evidence>
<dbReference type="InterPro" id="IPR034154">
    <property type="entry name" value="TOPRIM_DnaG/twinkle"/>
</dbReference>
<evidence type="ECO:0000259" key="4">
    <source>
        <dbReference type="Pfam" id="PF18821"/>
    </source>
</evidence>
<dbReference type="InterPro" id="IPR029057">
    <property type="entry name" value="PRTase-like"/>
</dbReference>
<feature type="compositionally biased region" description="Low complexity" evidence="1">
    <location>
        <begin position="791"/>
        <end position="808"/>
    </location>
</feature>
<dbReference type="InterPro" id="IPR040677">
    <property type="entry name" value="LPD7"/>
</dbReference>
<dbReference type="Pfam" id="PF18821">
    <property type="entry name" value="LPD7"/>
    <property type="match status" value="1"/>
</dbReference>
<feature type="region of interest" description="Disordered" evidence="1">
    <location>
        <begin position="878"/>
        <end position="912"/>
    </location>
</feature>